<reference evidence="9 10" key="1">
    <citation type="submission" date="2019-05" db="EMBL/GenBank/DDBJ databases">
        <title>Genome of Alcanivorax gelatiniphagus, an oil degrading marine bacteria.</title>
        <authorList>
            <person name="Kwon K.K."/>
        </authorList>
    </citation>
    <scope>NUCLEOTIDE SEQUENCE [LARGE SCALE GENOMIC DNA]</scope>
    <source>
        <strain evidence="9 10">MEBiC 08158</strain>
    </source>
</reference>
<dbReference type="InterPro" id="IPR050280">
    <property type="entry name" value="OMP_Chaperone_SurA"/>
</dbReference>
<evidence type="ECO:0000256" key="7">
    <source>
        <dbReference type="HAMAP-Rule" id="MF_01183"/>
    </source>
</evidence>
<feature type="signal peptide" evidence="7">
    <location>
        <begin position="1"/>
        <end position="20"/>
    </location>
</feature>
<dbReference type="PANTHER" id="PTHR47637">
    <property type="entry name" value="CHAPERONE SURA"/>
    <property type="match status" value="1"/>
</dbReference>
<evidence type="ECO:0000256" key="3">
    <source>
        <dbReference type="ARBA" id="ARBA00022764"/>
    </source>
</evidence>
<feature type="chain" id="PRO_5044941360" description="Chaperone SurA" evidence="7">
    <location>
        <begin position="21"/>
        <end position="434"/>
    </location>
</feature>
<evidence type="ECO:0000256" key="6">
    <source>
        <dbReference type="ARBA" id="ARBA00023235"/>
    </source>
</evidence>
<evidence type="ECO:0000256" key="5">
    <source>
        <dbReference type="ARBA" id="ARBA00023186"/>
    </source>
</evidence>
<comment type="function">
    <text evidence="7">Chaperone involved in the correct folding and assembly of outer membrane proteins. Recognizes specific patterns of aromatic residues and the orientation of their side chains, which are found more frequently in integral outer membrane proteins. May act in both early periplasmic and late outer membrane-associated steps of protein maturation.</text>
</comment>
<dbReference type="EC" id="5.2.1.8" evidence="7"/>
<dbReference type="SUPFAM" id="SSF109998">
    <property type="entry name" value="Triger factor/SurA peptide-binding domain-like"/>
    <property type="match status" value="1"/>
</dbReference>
<dbReference type="InterPro" id="IPR023058">
    <property type="entry name" value="PPIase_PpiC_CS"/>
</dbReference>
<dbReference type="InterPro" id="IPR000297">
    <property type="entry name" value="PPIase_PpiC"/>
</dbReference>
<dbReference type="InterPro" id="IPR023034">
    <property type="entry name" value="PPIase_SurA"/>
</dbReference>
<evidence type="ECO:0000256" key="4">
    <source>
        <dbReference type="ARBA" id="ARBA00023110"/>
    </source>
</evidence>
<evidence type="ECO:0000313" key="10">
    <source>
        <dbReference type="Proteomes" id="UP000739180"/>
    </source>
</evidence>
<keyword evidence="1 7" id="KW-0732">Signal</keyword>
<dbReference type="Gene3D" id="1.10.4030.10">
    <property type="entry name" value="Porin chaperone SurA, peptide-binding domain"/>
    <property type="match status" value="1"/>
</dbReference>
<keyword evidence="3 7" id="KW-0574">Periplasm</keyword>
<dbReference type="HAMAP" id="MF_01183">
    <property type="entry name" value="Chaperone_SurA"/>
    <property type="match status" value="1"/>
</dbReference>
<comment type="domain">
    <text evidence="7">The PPIase activity resides only in the second parvulin domain. The N-terminal region and the C-terminal tail are necessary and sufficient for the chaperone activity of SurA. The PPIase activity is dispensable for SurA to function as a chaperone. The N-terminal region and the C-terminal tail are also required for porin recognition.</text>
</comment>
<dbReference type="Proteomes" id="UP000739180">
    <property type="component" value="Unassembled WGS sequence"/>
</dbReference>
<evidence type="ECO:0000256" key="2">
    <source>
        <dbReference type="ARBA" id="ARBA00022737"/>
    </source>
</evidence>
<proteinExistence type="inferred from homology"/>
<dbReference type="Pfam" id="PF00639">
    <property type="entry name" value="Rotamase"/>
    <property type="match status" value="2"/>
</dbReference>
<feature type="domain" description="PpiC" evidence="8">
    <location>
        <begin position="174"/>
        <end position="275"/>
    </location>
</feature>
<dbReference type="Gene3D" id="3.10.50.40">
    <property type="match status" value="2"/>
</dbReference>
<evidence type="ECO:0000256" key="1">
    <source>
        <dbReference type="ARBA" id="ARBA00022729"/>
    </source>
</evidence>
<comment type="catalytic activity">
    <reaction evidence="7">
        <text>[protein]-peptidylproline (omega=180) = [protein]-peptidylproline (omega=0)</text>
        <dbReference type="Rhea" id="RHEA:16237"/>
        <dbReference type="Rhea" id="RHEA-COMP:10747"/>
        <dbReference type="Rhea" id="RHEA-COMP:10748"/>
        <dbReference type="ChEBI" id="CHEBI:83833"/>
        <dbReference type="ChEBI" id="CHEBI:83834"/>
        <dbReference type="EC" id="5.2.1.8"/>
    </reaction>
</comment>
<dbReference type="InterPro" id="IPR046357">
    <property type="entry name" value="PPIase_dom_sf"/>
</dbReference>
<dbReference type="PROSITE" id="PS01096">
    <property type="entry name" value="PPIC_PPIASE_1"/>
    <property type="match status" value="1"/>
</dbReference>
<evidence type="ECO:0000259" key="8">
    <source>
        <dbReference type="PROSITE" id="PS50198"/>
    </source>
</evidence>
<keyword evidence="4 7" id="KW-0697">Rotamase</keyword>
<dbReference type="RefSeq" id="WP_138770639.1">
    <property type="nucleotide sequence ID" value="NZ_JBHSSX010000088.1"/>
</dbReference>
<sequence precursor="true">MSRIGAWLLGALLMTQVTQAAQAQMQPLDRIVAVVNDGVIMDSELNARVNDIAAQFRADNRPLPPQEVMREQVLDRMILERVQLQMAERAGIRVDDATLNQALEGIARQNNMSLQQFSERLRGEGYDWPQFREQIRNEMVISRLQQRSVASRIRVTDREVERFLQSETGKRMFQADFHLGHILVKVPGGASPDQVRAAKQKADDLVRRLRGGADFAETAVAESDGPEALEGGDLGWREAAQWPSLFADAAIDMQKGDISEPLRSGAGFHILKMIDRRGGAGERLVTQYKVRHVLVRPDTLTTEAQARQEIDRLRAQVASGALTFAEAAERDSDDPGSARQGGELGWVAPGEMVPEFEQMMQETPKGQLSPTFQTQFGWHFLQVEDIRETDMSDRYRDLQARQALQKRRFDEELQTWLQEQRAEAYVDIRLNPES</sequence>
<keyword evidence="10" id="KW-1185">Reference proteome</keyword>
<gene>
    <name evidence="7" type="primary">surA</name>
    <name evidence="9" type="ORF">FGS76_00315</name>
</gene>
<name>A0ABY2XQR0_9GAMM</name>
<dbReference type="Pfam" id="PF09312">
    <property type="entry name" value="SurA_N"/>
    <property type="match status" value="1"/>
</dbReference>
<comment type="subcellular location">
    <subcellularLocation>
        <location evidence="7">Periplasm</location>
    </subcellularLocation>
    <text evidence="7">Is capable of associating with the outer membrane.</text>
</comment>
<dbReference type="PANTHER" id="PTHR47637:SF1">
    <property type="entry name" value="CHAPERONE SURA"/>
    <property type="match status" value="1"/>
</dbReference>
<dbReference type="SUPFAM" id="SSF54534">
    <property type="entry name" value="FKBP-like"/>
    <property type="match status" value="2"/>
</dbReference>
<keyword evidence="2 7" id="KW-0677">Repeat</keyword>
<feature type="domain" description="PpiC" evidence="8">
    <location>
        <begin position="285"/>
        <end position="385"/>
    </location>
</feature>
<comment type="caution">
    <text evidence="9">The sequence shown here is derived from an EMBL/GenBank/DDBJ whole genome shotgun (WGS) entry which is preliminary data.</text>
</comment>
<dbReference type="InterPro" id="IPR015391">
    <property type="entry name" value="SurA_N"/>
</dbReference>
<organism evidence="9 10">
    <name type="scientific">Alloalcanivorax gelatiniphagus</name>
    <dbReference type="NCBI Taxonomy" id="1194167"/>
    <lineage>
        <taxon>Bacteria</taxon>
        <taxon>Pseudomonadati</taxon>
        <taxon>Pseudomonadota</taxon>
        <taxon>Gammaproteobacteria</taxon>
        <taxon>Oceanospirillales</taxon>
        <taxon>Alcanivoracaceae</taxon>
        <taxon>Alloalcanivorax</taxon>
    </lineage>
</organism>
<keyword evidence="5 7" id="KW-0143">Chaperone</keyword>
<accession>A0ABY2XQR0</accession>
<dbReference type="PROSITE" id="PS50198">
    <property type="entry name" value="PPIC_PPIASE_2"/>
    <property type="match status" value="2"/>
</dbReference>
<dbReference type="EMBL" id="VCQT01000001">
    <property type="protein sequence ID" value="TMW15246.1"/>
    <property type="molecule type" value="Genomic_DNA"/>
</dbReference>
<dbReference type="InterPro" id="IPR027304">
    <property type="entry name" value="Trigger_fact/SurA_dom_sf"/>
</dbReference>
<protein>
    <recommendedName>
        <fullName evidence="7">Chaperone SurA</fullName>
    </recommendedName>
    <alternativeName>
        <fullName evidence="7">Peptidyl-prolyl cis-trans isomerase SurA</fullName>
        <shortName evidence="7">PPIase SurA</shortName>
        <ecNumber evidence="7">5.2.1.8</ecNumber>
    </alternativeName>
    <alternativeName>
        <fullName evidence="7">Rotamase SurA</fullName>
    </alternativeName>
</protein>
<evidence type="ECO:0000313" key="9">
    <source>
        <dbReference type="EMBL" id="TMW15246.1"/>
    </source>
</evidence>
<keyword evidence="6 7" id="KW-0413">Isomerase</keyword>